<keyword evidence="6" id="KW-1185">Reference proteome</keyword>
<dbReference type="InterPro" id="IPR029787">
    <property type="entry name" value="Nucleotide_cyclase"/>
</dbReference>
<dbReference type="PANTHER" id="PTHR45138">
    <property type="entry name" value="REGULATORY COMPONENTS OF SENSORY TRANSDUCTION SYSTEM"/>
    <property type="match status" value="1"/>
</dbReference>
<evidence type="ECO:0000256" key="3">
    <source>
        <dbReference type="SAM" id="Coils"/>
    </source>
</evidence>
<dbReference type="Pfam" id="PF00990">
    <property type="entry name" value="GGDEF"/>
    <property type="match status" value="1"/>
</dbReference>
<dbReference type="PANTHER" id="PTHR45138:SF9">
    <property type="entry name" value="DIGUANYLATE CYCLASE DGCM-RELATED"/>
    <property type="match status" value="1"/>
</dbReference>
<dbReference type="InterPro" id="IPR043128">
    <property type="entry name" value="Rev_trsase/Diguanyl_cyclase"/>
</dbReference>
<dbReference type="InterPro" id="IPR050469">
    <property type="entry name" value="Diguanylate_Cyclase"/>
</dbReference>
<gene>
    <name evidence="5" type="ORF">F4W18_00185</name>
</gene>
<evidence type="ECO:0000259" key="4">
    <source>
        <dbReference type="PROSITE" id="PS50887"/>
    </source>
</evidence>
<comment type="catalytic activity">
    <reaction evidence="2">
        <text>2 GTP = 3',3'-c-di-GMP + 2 diphosphate</text>
        <dbReference type="Rhea" id="RHEA:24898"/>
        <dbReference type="ChEBI" id="CHEBI:33019"/>
        <dbReference type="ChEBI" id="CHEBI:37565"/>
        <dbReference type="ChEBI" id="CHEBI:58805"/>
        <dbReference type="EC" id="2.7.7.65"/>
    </reaction>
</comment>
<dbReference type="CDD" id="cd14686">
    <property type="entry name" value="bZIP"/>
    <property type="match status" value="1"/>
</dbReference>
<dbReference type="CDD" id="cd01949">
    <property type="entry name" value="GGDEF"/>
    <property type="match status" value="1"/>
</dbReference>
<dbReference type="AlphaFoldDB" id="A0A5M9P4E8"/>
<dbReference type="EC" id="2.7.7.65" evidence="1"/>
<dbReference type="EMBL" id="VXJS01000001">
    <property type="protein sequence ID" value="KAA8680998.1"/>
    <property type="molecule type" value="Genomic_DNA"/>
</dbReference>
<proteinExistence type="predicted"/>
<name>A0A5M9P4E8_9VIBR</name>
<dbReference type="RefSeq" id="WP_086712885.1">
    <property type="nucleotide sequence ID" value="NZ_AP025493.1"/>
</dbReference>
<accession>A0A5M9P4E8</accession>
<evidence type="ECO:0000313" key="5">
    <source>
        <dbReference type="EMBL" id="KAA8680998.1"/>
    </source>
</evidence>
<evidence type="ECO:0000313" key="6">
    <source>
        <dbReference type="Proteomes" id="UP000322521"/>
    </source>
</evidence>
<sequence>MSVYTCDKNISADTPSSSTITKAKWQDLIKQIRFLEVENKKLREKVYSLENQVRIDSLTKVETREYGMTYLEMSLKNNLLDSLGLVFIDVDHLKIINDTEGHIVGDEVLAYVGSALTRFKKPSESISRFGGDEFLAVLPNATHQEINIWCKQLHETLAKQRLPLARPSLSITVTTGSYVYNMKGDEKLTSKQLLSLVDLDMYQKKGGRHR</sequence>
<dbReference type="Proteomes" id="UP000322521">
    <property type="component" value="Unassembled WGS sequence"/>
</dbReference>
<dbReference type="InterPro" id="IPR000160">
    <property type="entry name" value="GGDEF_dom"/>
</dbReference>
<dbReference type="SUPFAM" id="SSF55073">
    <property type="entry name" value="Nucleotide cyclase"/>
    <property type="match status" value="1"/>
</dbReference>
<feature type="domain" description="GGDEF" evidence="4">
    <location>
        <begin position="81"/>
        <end position="210"/>
    </location>
</feature>
<dbReference type="OrthoDB" id="70510at2"/>
<evidence type="ECO:0000256" key="2">
    <source>
        <dbReference type="ARBA" id="ARBA00034247"/>
    </source>
</evidence>
<keyword evidence="3" id="KW-0175">Coiled coil</keyword>
<dbReference type="SMART" id="SM00267">
    <property type="entry name" value="GGDEF"/>
    <property type="match status" value="1"/>
</dbReference>
<dbReference type="PROSITE" id="PS50887">
    <property type="entry name" value="GGDEF"/>
    <property type="match status" value="1"/>
</dbReference>
<dbReference type="NCBIfam" id="TIGR00254">
    <property type="entry name" value="GGDEF"/>
    <property type="match status" value="1"/>
</dbReference>
<dbReference type="GO" id="GO:0052621">
    <property type="term" value="F:diguanylate cyclase activity"/>
    <property type="evidence" value="ECO:0007669"/>
    <property type="project" value="UniProtKB-EC"/>
</dbReference>
<evidence type="ECO:0000256" key="1">
    <source>
        <dbReference type="ARBA" id="ARBA00012528"/>
    </source>
</evidence>
<organism evidence="5 6">
    <name type="scientific">Vibrio gigantis</name>
    <dbReference type="NCBI Taxonomy" id="296199"/>
    <lineage>
        <taxon>Bacteria</taxon>
        <taxon>Pseudomonadati</taxon>
        <taxon>Pseudomonadota</taxon>
        <taxon>Gammaproteobacteria</taxon>
        <taxon>Vibrionales</taxon>
        <taxon>Vibrionaceae</taxon>
        <taxon>Vibrio</taxon>
    </lineage>
</organism>
<reference evidence="5 6" key="1">
    <citation type="submission" date="2019-09" db="EMBL/GenBank/DDBJ databases">
        <title>Draft genome sequence of various Type strains from the CCUG.</title>
        <authorList>
            <person name="Pineiro-Iglesias B."/>
            <person name="Tunovic T."/>
            <person name="Unosson C."/>
            <person name="Inganas E."/>
            <person name="Ohlen M."/>
            <person name="Cardew S."/>
            <person name="Jensie-Markopoulos S."/>
            <person name="Salva-Serra F."/>
            <person name="Jaen-Luchoro D."/>
            <person name="Karlsson R."/>
            <person name="Svensson-Stadler L."/>
            <person name="Chun J."/>
            <person name="Moore E."/>
        </authorList>
    </citation>
    <scope>NUCLEOTIDE SEQUENCE [LARGE SCALE GENOMIC DNA]</scope>
    <source>
        <strain evidence="5 6">CCUG 56969T</strain>
    </source>
</reference>
<feature type="coiled-coil region" evidence="3">
    <location>
        <begin position="25"/>
        <end position="52"/>
    </location>
</feature>
<dbReference type="Gene3D" id="3.30.70.270">
    <property type="match status" value="1"/>
</dbReference>
<comment type="caution">
    <text evidence="5">The sequence shown here is derived from an EMBL/GenBank/DDBJ whole genome shotgun (WGS) entry which is preliminary data.</text>
</comment>
<protein>
    <recommendedName>
        <fullName evidence="1">diguanylate cyclase</fullName>
        <ecNumber evidence="1">2.7.7.65</ecNumber>
    </recommendedName>
</protein>